<evidence type="ECO:0000256" key="1">
    <source>
        <dbReference type="ARBA" id="ARBA00022505"/>
    </source>
</evidence>
<dbReference type="GO" id="GO:0016491">
    <property type="term" value="F:oxidoreductase activity"/>
    <property type="evidence" value="ECO:0007669"/>
    <property type="project" value="InterPro"/>
</dbReference>
<feature type="domain" description="Aldehyde oxidase/xanthine dehydrogenase second molybdopterin binding" evidence="3">
    <location>
        <begin position="190"/>
        <end position="304"/>
    </location>
</feature>
<dbReference type="InterPro" id="IPR016208">
    <property type="entry name" value="Ald_Oxase/xanthine_DH-like"/>
</dbReference>
<dbReference type="Gene3D" id="3.30.365.10">
    <property type="entry name" value="Aldehyde oxidase/xanthine dehydrogenase, molybdopterin binding domain"/>
    <property type="match status" value="4"/>
</dbReference>
<dbReference type="PANTHER" id="PTHR11908:SF132">
    <property type="entry name" value="ALDEHYDE OXIDASE 1-RELATED"/>
    <property type="match status" value="1"/>
</dbReference>
<dbReference type="InterPro" id="IPR008274">
    <property type="entry name" value="AldOxase/xan_DH_MoCoBD1"/>
</dbReference>
<evidence type="ECO:0000259" key="2">
    <source>
        <dbReference type="Pfam" id="PF02738"/>
    </source>
</evidence>
<name>A0A0F8XTE4_9ZZZZ</name>
<accession>A0A0F8XTE4</accession>
<dbReference type="GO" id="GO:0005506">
    <property type="term" value="F:iron ion binding"/>
    <property type="evidence" value="ECO:0007669"/>
    <property type="project" value="InterPro"/>
</dbReference>
<feature type="domain" description="Aldehyde oxidase/xanthine dehydrogenase first molybdopterin binding" evidence="2">
    <location>
        <begin position="2"/>
        <end position="134"/>
    </location>
</feature>
<dbReference type="AlphaFoldDB" id="A0A0F8XTE4"/>
<dbReference type="Pfam" id="PF02738">
    <property type="entry name" value="MoCoBD_1"/>
    <property type="match status" value="1"/>
</dbReference>
<dbReference type="EMBL" id="LAZR01070103">
    <property type="protein sequence ID" value="KKK45294.1"/>
    <property type="molecule type" value="Genomic_DNA"/>
</dbReference>
<feature type="non-terminal residue" evidence="4">
    <location>
        <position position="305"/>
    </location>
</feature>
<keyword evidence="1" id="KW-0500">Molybdenum</keyword>
<dbReference type="Pfam" id="PF20256">
    <property type="entry name" value="MoCoBD_2"/>
    <property type="match status" value="1"/>
</dbReference>
<organism evidence="4">
    <name type="scientific">marine sediment metagenome</name>
    <dbReference type="NCBI Taxonomy" id="412755"/>
    <lineage>
        <taxon>unclassified sequences</taxon>
        <taxon>metagenomes</taxon>
        <taxon>ecological metagenomes</taxon>
    </lineage>
</organism>
<dbReference type="InterPro" id="IPR046867">
    <property type="entry name" value="AldOxase/xan_DH_MoCoBD2"/>
</dbReference>
<dbReference type="PANTHER" id="PTHR11908">
    <property type="entry name" value="XANTHINE DEHYDROGENASE"/>
    <property type="match status" value="1"/>
</dbReference>
<protein>
    <submittedName>
        <fullName evidence="4">Uncharacterized protein</fullName>
    </submittedName>
</protein>
<sequence>MMVAALLAKKVRKPVKIELTNEECMATVKRRHKERTEGWMGCKKDGSITFIDVYHIMDNGGYGFKVEVGYFNIDQWGARAPHGRYVCQGVSTNLVTGGCMRGVGDVTMGSAVERMADMLAEKVGMDPVEFRLKNQIKPGDPLRQTWAKTYLKHDEQGYRNLLPEELKDIWPKLFHLSTGSTEAILKKGAKAIGWKDKWKGWRKPYFIDGAKRRAVGVGTGIHLCGEEMEGNTDAVVRILKDGSAKLCVSVGRHGTGAETTQTQVAAETLGIPFDLIEIETGDTDSCPWSRGSLASTTMFRTGFAT</sequence>
<comment type="caution">
    <text evidence="4">The sequence shown here is derived from an EMBL/GenBank/DDBJ whole genome shotgun (WGS) entry which is preliminary data.</text>
</comment>
<gene>
    <name evidence="4" type="ORF">LCGC14_3165790</name>
</gene>
<dbReference type="InterPro" id="IPR037165">
    <property type="entry name" value="AldOxase/xan_DH_Mopterin-bd_sf"/>
</dbReference>
<reference evidence="4" key="1">
    <citation type="journal article" date="2015" name="Nature">
        <title>Complex archaea that bridge the gap between prokaryotes and eukaryotes.</title>
        <authorList>
            <person name="Spang A."/>
            <person name="Saw J.H."/>
            <person name="Jorgensen S.L."/>
            <person name="Zaremba-Niedzwiedzka K."/>
            <person name="Martijn J."/>
            <person name="Lind A.E."/>
            <person name="van Eijk R."/>
            <person name="Schleper C."/>
            <person name="Guy L."/>
            <person name="Ettema T.J."/>
        </authorList>
    </citation>
    <scope>NUCLEOTIDE SEQUENCE</scope>
</reference>
<dbReference type="SUPFAM" id="SSF56003">
    <property type="entry name" value="Molybdenum cofactor-binding domain"/>
    <property type="match status" value="1"/>
</dbReference>
<proteinExistence type="predicted"/>
<evidence type="ECO:0000313" key="4">
    <source>
        <dbReference type="EMBL" id="KKK45294.1"/>
    </source>
</evidence>
<evidence type="ECO:0000259" key="3">
    <source>
        <dbReference type="Pfam" id="PF20256"/>
    </source>
</evidence>